<reference evidence="1 2" key="1">
    <citation type="submission" date="2023-07" db="EMBL/GenBank/DDBJ databases">
        <title>Genomic Encyclopedia of Type Strains, Phase IV (KMG-IV): sequencing the most valuable type-strain genomes for metagenomic binning, comparative biology and taxonomic classification.</title>
        <authorList>
            <person name="Goeker M."/>
        </authorList>
    </citation>
    <scope>NUCLEOTIDE SEQUENCE [LARGE SCALE GENOMIC DNA]</scope>
    <source>
        <strain evidence="1 2">DSM 9768</strain>
    </source>
</reference>
<protein>
    <submittedName>
        <fullName evidence="1">Uncharacterized protein</fullName>
    </submittedName>
</protein>
<dbReference type="Proteomes" id="UP001230005">
    <property type="component" value="Unassembled WGS sequence"/>
</dbReference>
<proteinExistence type="predicted"/>
<name>A0ABT9ZSY6_9BACI</name>
<sequence length="35" mass="3809">MRRVIAEAGRGLSLGVIDPPVTESSNNHIIKAMIY</sequence>
<evidence type="ECO:0000313" key="2">
    <source>
        <dbReference type="Proteomes" id="UP001230005"/>
    </source>
</evidence>
<organism evidence="1 2">
    <name type="scientific">Evansella vedderi</name>
    <dbReference type="NCBI Taxonomy" id="38282"/>
    <lineage>
        <taxon>Bacteria</taxon>
        <taxon>Bacillati</taxon>
        <taxon>Bacillota</taxon>
        <taxon>Bacilli</taxon>
        <taxon>Bacillales</taxon>
        <taxon>Bacillaceae</taxon>
        <taxon>Evansella</taxon>
    </lineage>
</organism>
<dbReference type="EMBL" id="JAUSUG010000003">
    <property type="protein sequence ID" value="MDQ0253598.1"/>
    <property type="molecule type" value="Genomic_DNA"/>
</dbReference>
<gene>
    <name evidence="1" type="ORF">J2S74_000970</name>
</gene>
<evidence type="ECO:0000313" key="1">
    <source>
        <dbReference type="EMBL" id="MDQ0253598.1"/>
    </source>
</evidence>
<accession>A0ABT9ZSY6</accession>
<keyword evidence="2" id="KW-1185">Reference proteome</keyword>
<comment type="caution">
    <text evidence="1">The sequence shown here is derived from an EMBL/GenBank/DDBJ whole genome shotgun (WGS) entry which is preliminary data.</text>
</comment>